<gene>
    <name evidence="8" type="ORF">DK847_14775</name>
</gene>
<accession>A0A2W2BJ47</accession>
<feature type="domain" description="Carbohydrate kinase PfkB" evidence="7">
    <location>
        <begin position="13"/>
        <end position="294"/>
    </location>
</feature>
<keyword evidence="2 6" id="KW-0808">Transferase</keyword>
<dbReference type="InterPro" id="IPR011611">
    <property type="entry name" value="PfkB_dom"/>
</dbReference>
<dbReference type="GO" id="GO:0003872">
    <property type="term" value="F:6-phosphofructokinase activity"/>
    <property type="evidence" value="ECO:0007669"/>
    <property type="project" value="TreeGrafter"/>
</dbReference>
<dbReference type="RefSeq" id="WP_111199301.1">
    <property type="nucleotide sequence ID" value="NZ_QKVK01000007.1"/>
</dbReference>
<dbReference type="InterPro" id="IPR002173">
    <property type="entry name" value="Carboh/pur_kinase_PfkB_CS"/>
</dbReference>
<dbReference type="Pfam" id="PF00294">
    <property type="entry name" value="PfkB"/>
    <property type="match status" value="1"/>
</dbReference>
<dbReference type="GO" id="GO:0005829">
    <property type="term" value="C:cytosol"/>
    <property type="evidence" value="ECO:0007669"/>
    <property type="project" value="TreeGrafter"/>
</dbReference>
<comment type="caution">
    <text evidence="8">The sequence shown here is derived from an EMBL/GenBank/DDBJ whole genome shotgun (WGS) entry which is preliminary data.</text>
</comment>
<evidence type="ECO:0000256" key="2">
    <source>
        <dbReference type="ARBA" id="ARBA00022679"/>
    </source>
</evidence>
<dbReference type="NCBIfam" id="TIGR03168">
    <property type="entry name" value="1-PFK"/>
    <property type="match status" value="1"/>
</dbReference>
<dbReference type="InterPro" id="IPR029056">
    <property type="entry name" value="Ribokinase-like"/>
</dbReference>
<keyword evidence="4 8" id="KW-0418">Kinase</keyword>
<dbReference type="PANTHER" id="PTHR46566">
    <property type="entry name" value="1-PHOSPHOFRUCTOKINASE-RELATED"/>
    <property type="match status" value="1"/>
</dbReference>
<sequence>MAAILTITLNPTIDVFGEAEKVRPTHKVRLKDTSFEPGGGGINVARVIAALGGEVEALALSGWEMGAFLGRLLKDEGIPWTPIAMEGETRVALMVHDQSTGLEYRFLPEGPEVHAHEIDACAEAILRKKEGYVVASGSLPRGAPADSYVRLAKAAAANGLPFVLDSSGAALKAALQHGGIHLVKPSLSELESLAGHELDAPGIEAAARAIITAGQARMVAVTLGADGAVLATPDRVLRLPAMAVEVRSAVGAGDSFLGAMVWALSQGWDIEQAFLLGMAAGAAATGNPGTSLCRKEDVFSLFERAGGRRPG</sequence>
<keyword evidence="9" id="KW-1185">Reference proteome</keyword>
<name>A0A2W2BJ47_9HYPH</name>
<dbReference type="PROSITE" id="PS00583">
    <property type="entry name" value="PFKB_KINASES_1"/>
    <property type="match status" value="1"/>
</dbReference>
<protein>
    <recommendedName>
        <fullName evidence="6">Phosphofructokinase</fullName>
    </recommendedName>
</protein>
<dbReference type="InterPro" id="IPR017583">
    <property type="entry name" value="Tagatose/fructose_Pkinase"/>
</dbReference>
<dbReference type="SUPFAM" id="SSF53613">
    <property type="entry name" value="Ribokinase-like"/>
    <property type="match status" value="1"/>
</dbReference>
<keyword evidence="3" id="KW-0547">Nucleotide-binding</keyword>
<organism evidence="8 9">
    <name type="scientific">Aestuariivirga litoralis</name>
    <dbReference type="NCBI Taxonomy" id="2650924"/>
    <lineage>
        <taxon>Bacteria</taxon>
        <taxon>Pseudomonadati</taxon>
        <taxon>Pseudomonadota</taxon>
        <taxon>Alphaproteobacteria</taxon>
        <taxon>Hyphomicrobiales</taxon>
        <taxon>Aestuariivirgaceae</taxon>
        <taxon>Aestuariivirga</taxon>
    </lineage>
</organism>
<evidence type="ECO:0000256" key="3">
    <source>
        <dbReference type="ARBA" id="ARBA00022741"/>
    </source>
</evidence>
<dbReference type="PANTHER" id="PTHR46566:SF2">
    <property type="entry name" value="ATP-DEPENDENT 6-PHOSPHOFRUCTOKINASE ISOZYME 2"/>
    <property type="match status" value="1"/>
</dbReference>
<keyword evidence="5" id="KW-0067">ATP-binding</keyword>
<dbReference type="PIRSF" id="PIRSF000535">
    <property type="entry name" value="1PFK/6PFK/LacC"/>
    <property type="match status" value="1"/>
</dbReference>
<dbReference type="GO" id="GO:0005524">
    <property type="term" value="F:ATP binding"/>
    <property type="evidence" value="ECO:0007669"/>
    <property type="project" value="UniProtKB-KW"/>
</dbReference>
<evidence type="ECO:0000256" key="4">
    <source>
        <dbReference type="ARBA" id="ARBA00022777"/>
    </source>
</evidence>
<proteinExistence type="inferred from homology"/>
<dbReference type="EMBL" id="QKVK01000007">
    <property type="protein sequence ID" value="PZF75917.1"/>
    <property type="molecule type" value="Genomic_DNA"/>
</dbReference>
<dbReference type="Gene3D" id="3.40.1190.20">
    <property type="match status" value="1"/>
</dbReference>
<evidence type="ECO:0000313" key="9">
    <source>
        <dbReference type="Proteomes" id="UP000248795"/>
    </source>
</evidence>
<comment type="similarity">
    <text evidence="1 6">Belongs to the carbohydrate kinase PfkB family.</text>
</comment>
<evidence type="ECO:0000256" key="5">
    <source>
        <dbReference type="ARBA" id="ARBA00022840"/>
    </source>
</evidence>
<reference evidence="9" key="1">
    <citation type="submission" date="2018-06" db="EMBL/GenBank/DDBJ databases">
        <title>Aestuariibacter litoralis strain KCTC 52945T.</title>
        <authorList>
            <person name="Li X."/>
            <person name="Salam N."/>
            <person name="Li J.-L."/>
            <person name="Chen Y.-M."/>
            <person name="Yang Z.-W."/>
            <person name="Zhang L.-Y."/>
            <person name="Han M.-X."/>
            <person name="Xiao M."/>
            <person name="Li W.-J."/>
        </authorList>
    </citation>
    <scope>NUCLEOTIDE SEQUENCE [LARGE SCALE GENOMIC DNA]</scope>
    <source>
        <strain evidence="9">KCTC 52945</strain>
    </source>
</reference>
<evidence type="ECO:0000256" key="6">
    <source>
        <dbReference type="PIRNR" id="PIRNR000535"/>
    </source>
</evidence>
<dbReference type="Proteomes" id="UP000248795">
    <property type="component" value="Unassembled WGS sequence"/>
</dbReference>
<evidence type="ECO:0000256" key="1">
    <source>
        <dbReference type="ARBA" id="ARBA00010688"/>
    </source>
</evidence>
<dbReference type="CDD" id="cd01164">
    <property type="entry name" value="FruK_PfkB_like"/>
    <property type="match status" value="1"/>
</dbReference>
<evidence type="ECO:0000313" key="8">
    <source>
        <dbReference type="EMBL" id="PZF75917.1"/>
    </source>
</evidence>
<evidence type="ECO:0000259" key="7">
    <source>
        <dbReference type="Pfam" id="PF00294"/>
    </source>
</evidence>
<dbReference type="AlphaFoldDB" id="A0A2W2BJ47"/>